<dbReference type="InterPro" id="IPR011057">
    <property type="entry name" value="Mss4-like_sf"/>
</dbReference>
<dbReference type="AlphaFoldDB" id="A0A1Y3CIT8"/>
<comment type="caution">
    <text evidence="6">The sequence shown here is derived from an EMBL/GenBank/DDBJ whole genome shotgun (WGS) entry which is preliminary data.</text>
</comment>
<dbReference type="PANTHER" id="PTHR33337:SF40">
    <property type="entry name" value="CENP-V_GFA DOMAIN-CONTAINING PROTEIN-RELATED"/>
    <property type="match status" value="1"/>
</dbReference>
<dbReference type="GO" id="GO:0046872">
    <property type="term" value="F:metal ion binding"/>
    <property type="evidence" value="ECO:0007669"/>
    <property type="project" value="UniProtKB-KW"/>
</dbReference>
<proteinExistence type="inferred from homology"/>
<keyword evidence="2" id="KW-0479">Metal-binding</keyword>
<evidence type="ECO:0000259" key="5">
    <source>
        <dbReference type="PROSITE" id="PS51891"/>
    </source>
</evidence>
<dbReference type="SUPFAM" id="SSF51316">
    <property type="entry name" value="Mss4-like"/>
    <property type="match status" value="1"/>
</dbReference>
<dbReference type="Proteomes" id="UP000242765">
    <property type="component" value="Unassembled WGS sequence"/>
</dbReference>
<protein>
    <submittedName>
        <fullName evidence="6">S-(Hydroxymethyl)glutathione synthase</fullName>
    </submittedName>
</protein>
<dbReference type="OrthoDB" id="4188830at2"/>
<accession>A0A1Y3CIT8</accession>
<keyword evidence="7" id="KW-1185">Reference proteome</keyword>
<dbReference type="EMBL" id="NEGB01000002">
    <property type="protein sequence ID" value="OTG66528.1"/>
    <property type="molecule type" value="Genomic_DNA"/>
</dbReference>
<evidence type="ECO:0000256" key="2">
    <source>
        <dbReference type="ARBA" id="ARBA00022723"/>
    </source>
</evidence>
<feature type="domain" description="CENP-V/GFA" evidence="5">
    <location>
        <begin position="1"/>
        <end position="108"/>
    </location>
</feature>
<evidence type="ECO:0000256" key="3">
    <source>
        <dbReference type="ARBA" id="ARBA00022833"/>
    </source>
</evidence>
<sequence>MKGQCVCGQTTFNVQLKNHDVHVCHCFICRRQTSGVIMTIDIKQGSLQFIKQDYLSIYESSEWGERGFCNQCATILFWRTKDQSYCNVNVFALDEQPKDLNFDMEIYIDNKPEFYSFKNETQKLTESDVVALFNGSNQESSHN</sequence>
<reference evidence="6 7" key="1">
    <citation type="submission" date="2017-04" db="EMBL/GenBank/DDBJ databases">
        <title>High diversity of culturable Acinetobacter species in natural soil and water ecosystems.</title>
        <authorList>
            <person name="Nemec A."/>
            <person name="Radolfova-Krizova L."/>
        </authorList>
    </citation>
    <scope>NUCLEOTIDE SEQUENCE [LARGE SCALE GENOMIC DNA]</scope>
    <source>
        <strain evidence="6 7">ANC 4999</strain>
    </source>
</reference>
<keyword evidence="4" id="KW-0456">Lyase</keyword>
<dbReference type="STRING" id="1977882.B9T28_04585"/>
<gene>
    <name evidence="6" type="ORF">B9T28_04585</name>
</gene>
<keyword evidence="3" id="KW-0862">Zinc</keyword>
<dbReference type="PANTHER" id="PTHR33337">
    <property type="entry name" value="GFA DOMAIN-CONTAINING PROTEIN"/>
    <property type="match status" value="1"/>
</dbReference>
<dbReference type="RefSeq" id="WP_086202773.1">
    <property type="nucleotide sequence ID" value="NZ_NEGB01000002.1"/>
</dbReference>
<dbReference type="Pfam" id="PF04828">
    <property type="entry name" value="GFA"/>
    <property type="match status" value="1"/>
</dbReference>
<name>A0A1Y3CIT8_9GAMM</name>
<dbReference type="Gene3D" id="3.90.1590.10">
    <property type="entry name" value="glutathione-dependent formaldehyde- activating enzyme (gfa)"/>
    <property type="match status" value="1"/>
</dbReference>
<evidence type="ECO:0000313" key="6">
    <source>
        <dbReference type="EMBL" id="OTG66528.1"/>
    </source>
</evidence>
<evidence type="ECO:0000313" key="7">
    <source>
        <dbReference type="Proteomes" id="UP000242765"/>
    </source>
</evidence>
<dbReference type="InterPro" id="IPR006913">
    <property type="entry name" value="CENP-V/GFA"/>
</dbReference>
<evidence type="ECO:0000256" key="4">
    <source>
        <dbReference type="ARBA" id="ARBA00023239"/>
    </source>
</evidence>
<comment type="similarity">
    <text evidence="1">Belongs to the Gfa family.</text>
</comment>
<dbReference type="PROSITE" id="PS51891">
    <property type="entry name" value="CENP_V_GFA"/>
    <property type="match status" value="1"/>
</dbReference>
<organism evidence="6 7">
    <name type="scientific">Acinetobacter silvestris</name>
    <dbReference type="NCBI Taxonomy" id="1977882"/>
    <lineage>
        <taxon>Bacteria</taxon>
        <taxon>Pseudomonadati</taxon>
        <taxon>Pseudomonadota</taxon>
        <taxon>Gammaproteobacteria</taxon>
        <taxon>Moraxellales</taxon>
        <taxon>Moraxellaceae</taxon>
        <taxon>Acinetobacter</taxon>
    </lineage>
</organism>
<evidence type="ECO:0000256" key="1">
    <source>
        <dbReference type="ARBA" id="ARBA00005495"/>
    </source>
</evidence>
<dbReference type="GO" id="GO:0016846">
    <property type="term" value="F:carbon-sulfur lyase activity"/>
    <property type="evidence" value="ECO:0007669"/>
    <property type="project" value="InterPro"/>
</dbReference>